<protein>
    <recommendedName>
        <fullName evidence="3">Lipoprotein</fullName>
    </recommendedName>
</protein>
<evidence type="ECO:0000313" key="1">
    <source>
        <dbReference type="EMBL" id="ONG37916.1"/>
    </source>
</evidence>
<organism evidence="1 2">
    <name type="scientific">Alkanindiges hydrocarboniclasticus</name>
    <dbReference type="NCBI Taxonomy" id="1907941"/>
    <lineage>
        <taxon>Bacteria</taxon>
        <taxon>Pseudomonadati</taxon>
        <taxon>Pseudomonadota</taxon>
        <taxon>Gammaproteobacteria</taxon>
        <taxon>Moraxellales</taxon>
        <taxon>Moraxellaceae</taxon>
        <taxon>Alkanindiges</taxon>
    </lineage>
</organism>
<evidence type="ECO:0008006" key="3">
    <source>
        <dbReference type="Google" id="ProtNLM"/>
    </source>
</evidence>
<sequence length="173" mass="20232">MRIFFLVLITFALTACSKPYDKYIGYWKLEDSSYSKILEIRKEAKDTYLVNEDILNAANLSGQNKKELVLEQKDKQLGVNNGLTVIPFNLSDDGNSLRIRENKYIKITENEAKTAIKNRQECNQLESTFREQRLAFRVFVNESEKKQRDELLKKYSTLQNQIADCKFHIPKAR</sequence>
<proteinExistence type="predicted"/>
<accession>A0A1S8CSV2</accession>
<dbReference type="AlphaFoldDB" id="A0A1S8CSV2"/>
<dbReference type="PROSITE" id="PS51257">
    <property type="entry name" value="PROKAR_LIPOPROTEIN"/>
    <property type="match status" value="1"/>
</dbReference>
<keyword evidence="2" id="KW-1185">Reference proteome</keyword>
<dbReference type="Proteomes" id="UP000192132">
    <property type="component" value="Unassembled WGS sequence"/>
</dbReference>
<dbReference type="OrthoDB" id="6717249at2"/>
<dbReference type="EMBL" id="MLCN01000042">
    <property type="protein sequence ID" value="ONG37916.1"/>
    <property type="molecule type" value="Genomic_DNA"/>
</dbReference>
<gene>
    <name evidence="1" type="ORF">BKE30_13545</name>
</gene>
<reference evidence="1 2" key="1">
    <citation type="submission" date="2016-10" db="EMBL/GenBank/DDBJ databases">
        <title>Draft Genome sequence of Alkanindiges sp. strain H1.</title>
        <authorList>
            <person name="Subhash Y."/>
            <person name="Lee S."/>
        </authorList>
    </citation>
    <scope>NUCLEOTIDE SEQUENCE [LARGE SCALE GENOMIC DNA]</scope>
    <source>
        <strain evidence="1 2">H1</strain>
    </source>
</reference>
<name>A0A1S8CSV2_9GAMM</name>
<comment type="caution">
    <text evidence="1">The sequence shown here is derived from an EMBL/GenBank/DDBJ whole genome shotgun (WGS) entry which is preliminary data.</text>
</comment>
<evidence type="ECO:0000313" key="2">
    <source>
        <dbReference type="Proteomes" id="UP000192132"/>
    </source>
</evidence>